<dbReference type="EMBL" id="BAAAQN010000019">
    <property type="protein sequence ID" value="GAA2032853.1"/>
    <property type="molecule type" value="Genomic_DNA"/>
</dbReference>
<evidence type="ECO:0000313" key="1">
    <source>
        <dbReference type="EMBL" id="GAA2032853.1"/>
    </source>
</evidence>
<dbReference type="Proteomes" id="UP001500751">
    <property type="component" value="Unassembled WGS sequence"/>
</dbReference>
<protein>
    <submittedName>
        <fullName evidence="1">Uncharacterized protein</fullName>
    </submittedName>
</protein>
<name>A0ABN2UGY8_9ACTN</name>
<accession>A0ABN2UGY8</accession>
<organism evidence="1 2">
    <name type="scientific">Catenulispora yoronensis</name>
    <dbReference type="NCBI Taxonomy" id="450799"/>
    <lineage>
        <taxon>Bacteria</taxon>
        <taxon>Bacillati</taxon>
        <taxon>Actinomycetota</taxon>
        <taxon>Actinomycetes</taxon>
        <taxon>Catenulisporales</taxon>
        <taxon>Catenulisporaceae</taxon>
        <taxon>Catenulispora</taxon>
    </lineage>
</organism>
<sequence>MLAVFEFAVFEFVVPALDPVDVPVSAAIAGAAATAPAAIADAMRAETASGRFLLIGKTPSVDSSRPQADR</sequence>
<reference evidence="1 2" key="1">
    <citation type="journal article" date="2019" name="Int. J. Syst. Evol. Microbiol.">
        <title>The Global Catalogue of Microorganisms (GCM) 10K type strain sequencing project: providing services to taxonomists for standard genome sequencing and annotation.</title>
        <authorList>
            <consortium name="The Broad Institute Genomics Platform"/>
            <consortium name="The Broad Institute Genome Sequencing Center for Infectious Disease"/>
            <person name="Wu L."/>
            <person name="Ma J."/>
        </authorList>
    </citation>
    <scope>NUCLEOTIDE SEQUENCE [LARGE SCALE GENOMIC DNA]</scope>
    <source>
        <strain evidence="1 2">JCM 16014</strain>
    </source>
</reference>
<proteinExistence type="predicted"/>
<keyword evidence="2" id="KW-1185">Reference proteome</keyword>
<evidence type="ECO:0000313" key="2">
    <source>
        <dbReference type="Proteomes" id="UP001500751"/>
    </source>
</evidence>
<gene>
    <name evidence="1" type="ORF">GCM10009839_36400</name>
</gene>
<comment type="caution">
    <text evidence="1">The sequence shown here is derived from an EMBL/GenBank/DDBJ whole genome shotgun (WGS) entry which is preliminary data.</text>
</comment>